<reference evidence="3" key="2">
    <citation type="submission" date="2015-01" db="EMBL/GenBank/DDBJ databases">
        <title>Evolutionary Origins and Diversification of the Mycorrhizal Mutualists.</title>
        <authorList>
            <consortium name="DOE Joint Genome Institute"/>
            <consortium name="Mycorrhizal Genomics Consortium"/>
            <person name="Kohler A."/>
            <person name="Kuo A."/>
            <person name="Nagy L.G."/>
            <person name="Floudas D."/>
            <person name="Copeland A."/>
            <person name="Barry K.W."/>
            <person name="Cichocki N."/>
            <person name="Veneault-Fourrey C."/>
            <person name="LaButti K."/>
            <person name="Lindquist E.A."/>
            <person name="Lipzen A."/>
            <person name="Lundell T."/>
            <person name="Morin E."/>
            <person name="Murat C."/>
            <person name="Riley R."/>
            <person name="Ohm R."/>
            <person name="Sun H."/>
            <person name="Tunlid A."/>
            <person name="Henrissat B."/>
            <person name="Grigoriev I.V."/>
            <person name="Hibbett D.S."/>
            <person name="Martin F."/>
        </authorList>
    </citation>
    <scope>NUCLEOTIDE SEQUENCE [LARGE SCALE GENOMIC DNA]</scope>
    <source>
        <strain evidence="3">441</strain>
    </source>
</reference>
<protein>
    <submittedName>
        <fullName evidence="2">Uncharacterized protein</fullName>
    </submittedName>
</protein>
<evidence type="ECO:0000313" key="2">
    <source>
        <dbReference type="EMBL" id="KIK22888.1"/>
    </source>
</evidence>
<dbReference type="EMBL" id="KN833733">
    <property type="protein sequence ID" value="KIK22888.1"/>
    <property type="molecule type" value="Genomic_DNA"/>
</dbReference>
<feature type="transmembrane region" description="Helical" evidence="1">
    <location>
        <begin position="38"/>
        <end position="61"/>
    </location>
</feature>
<gene>
    <name evidence="2" type="ORF">PISMIDRAFT_679745</name>
</gene>
<keyword evidence="3" id="KW-1185">Reference proteome</keyword>
<evidence type="ECO:0000256" key="1">
    <source>
        <dbReference type="SAM" id="Phobius"/>
    </source>
</evidence>
<sequence length="162" mass="18264">MQIADNLYSVSFFLYNLRIRTSLIQRAVGGVSERIRQIFYISAANFVFPLIFNIAQIIFITTDRSPYTGALLLLINNYVTVIGVIFATLWFSGSEWVRSHKESSTEDMFSLNPNSGRVDGAGRKSDNEVILIGRSPVTLDTADFAHWGRDRFPTTGDMSERV</sequence>
<dbReference type="HOGENOM" id="CLU_136926_0_0_1"/>
<reference evidence="2 3" key="1">
    <citation type="submission" date="2014-04" db="EMBL/GenBank/DDBJ databases">
        <authorList>
            <consortium name="DOE Joint Genome Institute"/>
            <person name="Kuo A."/>
            <person name="Kohler A."/>
            <person name="Costa M.D."/>
            <person name="Nagy L.G."/>
            <person name="Floudas D."/>
            <person name="Copeland A."/>
            <person name="Barry K.W."/>
            <person name="Cichocki N."/>
            <person name="Veneault-Fourrey C."/>
            <person name="LaButti K."/>
            <person name="Lindquist E.A."/>
            <person name="Lipzen A."/>
            <person name="Lundell T."/>
            <person name="Morin E."/>
            <person name="Murat C."/>
            <person name="Sun H."/>
            <person name="Tunlid A."/>
            <person name="Henrissat B."/>
            <person name="Grigoriev I.V."/>
            <person name="Hibbett D.S."/>
            <person name="Martin F."/>
            <person name="Nordberg H.P."/>
            <person name="Cantor M.N."/>
            <person name="Hua S.X."/>
        </authorList>
    </citation>
    <scope>NUCLEOTIDE SEQUENCE [LARGE SCALE GENOMIC DNA]</scope>
    <source>
        <strain evidence="2 3">441</strain>
    </source>
</reference>
<dbReference type="AlphaFoldDB" id="A0A0C9ZT27"/>
<organism evidence="2 3">
    <name type="scientific">Pisolithus microcarpus 441</name>
    <dbReference type="NCBI Taxonomy" id="765257"/>
    <lineage>
        <taxon>Eukaryota</taxon>
        <taxon>Fungi</taxon>
        <taxon>Dikarya</taxon>
        <taxon>Basidiomycota</taxon>
        <taxon>Agaricomycotina</taxon>
        <taxon>Agaricomycetes</taxon>
        <taxon>Agaricomycetidae</taxon>
        <taxon>Boletales</taxon>
        <taxon>Sclerodermatineae</taxon>
        <taxon>Pisolithaceae</taxon>
        <taxon>Pisolithus</taxon>
    </lineage>
</organism>
<dbReference type="Proteomes" id="UP000054018">
    <property type="component" value="Unassembled WGS sequence"/>
</dbReference>
<keyword evidence="1" id="KW-0812">Transmembrane</keyword>
<keyword evidence="1" id="KW-0472">Membrane</keyword>
<proteinExistence type="predicted"/>
<feature type="transmembrane region" description="Helical" evidence="1">
    <location>
        <begin position="67"/>
        <end position="91"/>
    </location>
</feature>
<dbReference type="OrthoDB" id="2548432at2759"/>
<keyword evidence="1" id="KW-1133">Transmembrane helix</keyword>
<accession>A0A0C9ZT27</accession>
<dbReference type="STRING" id="765257.A0A0C9ZT27"/>
<name>A0A0C9ZT27_9AGAM</name>
<evidence type="ECO:0000313" key="3">
    <source>
        <dbReference type="Proteomes" id="UP000054018"/>
    </source>
</evidence>